<keyword evidence="2" id="KW-0812">Transmembrane</keyword>
<accession>A0ABD1FNI1</accession>
<gene>
    <name evidence="3" type="ORF">AAHA92_32999</name>
</gene>
<evidence type="ECO:0000313" key="4">
    <source>
        <dbReference type="Proteomes" id="UP001567538"/>
    </source>
</evidence>
<dbReference type="EMBL" id="JBEAFC010000014">
    <property type="protein sequence ID" value="KAL1533060.1"/>
    <property type="molecule type" value="Genomic_DNA"/>
</dbReference>
<keyword evidence="4" id="KW-1185">Reference proteome</keyword>
<organism evidence="3 4">
    <name type="scientific">Salvia divinorum</name>
    <name type="common">Maria pastora</name>
    <name type="synonym">Diviner's sage</name>
    <dbReference type="NCBI Taxonomy" id="28513"/>
    <lineage>
        <taxon>Eukaryota</taxon>
        <taxon>Viridiplantae</taxon>
        <taxon>Streptophyta</taxon>
        <taxon>Embryophyta</taxon>
        <taxon>Tracheophyta</taxon>
        <taxon>Spermatophyta</taxon>
        <taxon>Magnoliopsida</taxon>
        <taxon>eudicotyledons</taxon>
        <taxon>Gunneridae</taxon>
        <taxon>Pentapetalae</taxon>
        <taxon>asterids</taxon>
        <taxon>lamiids</taxon>
        <taxon>Lamiales</taxon>
        <taxon>Lamiaceae</taxon>
        <taxon>Nepetoideae</taxon>
        <taxon>Mentheae</taxon>
        <taxon>Salviinae</taxon>
        <taxon>Salvia</taxon>
        <taxon>Salvia subgen. Calosphace</taxon>
    </lineage>
</organism>
<proteinExistence type="predicted"/>
<sequence>MQEHSSIRPSHSHSFLDPPYQLHAGERSSLLTRAPAATTRSSVTSFKALRHFSFFGGGAAASSLGDDESSAECAVVSLSQRVATVRPRFRVTVVVAPGPRCRGSDQRRRRPPVPSELHLNGPSSRPQKIDGAFSILWLLPKSRRMEEILPQIKSCDSRLSPGAAALATITYATTATKAAHPFILLFLFCISCVDMMVYLFALFHAFLYYVCLIKEV</sequence>
<comment type="caution">
    <text evidence="3">The sequence shown here is derived from an EMBL/GenBank/DDBJ whole genome shotgun (WGS) entry which is preliminary data.</text>
</comment>
<evidence type="ECO:0000256" key="1">
    <source>
        <dbReference type="SAM" id="MobiDB-lite"/>
    </source>
</evidence>
<keyword evidence="2" id="KW-0472">Membrane</keyword>
<protein>
    <submittedName>
        <fullName evidence="3">Uncharacterized protein</fullName>
    </submittedName>
</protein>
<dbReference type="Proteomes" id="UP001567538">
    <property type="component" value="Unassembled WGS sequence"/>
</dbReference>
<keyword evidence="2" id="KW-1133">Transmembrane helix</keyword>
<evidence type="ECO:0000256" key="2">
    <source>
        <dbReference type="SAM" id="Phobius"/>
    </source>
</evidence>
<evidence type="ECO:0000313" key="3">
    <source>
        <dbReference type="EMBL" id="KAL1533060.1"/>
    </source>
</evidence>
<feature type="transmembrane region" description="Helical" evidence="2">
    <location>
        <begin position="182"/>
        <end position="210"/>
    </location>
</feature>
<name>A0ABD1FNI1_SALDI</name>
<feature type="region of interest" description="Disordered" evidence="1">
    <location>
        <begin position="100"/>
        <end position="126"/>
    </location>
</feature>
<dbReference type="AlphaFoldDB" id="A0ABD1FNI1"/>
<reference evidence="3 4" key="1">
    <citation type="submission" date="2024-06" db="EMBL/GenBank/DDBJ databases">
        <title>A chromosome level genome sequence of Diviner's sage (Salvia divinorum).</title>
        <authorList>
            <person name="Ford S.A."/>
            <person name="Ro D.-K."/>
            <person name="Ness R.W."/>
            <person name="Phillips M.A."/>
        </authorList>
    </citation>
    <scope>NUCLEOTIDE SEQUENCE [LARGE SCALE GENOMIC DNA]</scope>
    <source>
        <strain evidence="3">SAF-2024a</strain>
        <tissue evidence="3">Leaf</tissue>
    </source>
</reference>